<protein>
    <submittedName>
        <fullName evidence="1">Uncharacterized protein</fullName>
    </submittedName>
</protein>
<organism evidence="1 2">
    <name type="scientific">Cymbomonas tetramitiformis</name>
    <dbReference type="NCBI Taxonomy" id="36881"/>
    <lineage>
        <taxon>Eukaryota</taxon>
        <taxon>Viridiplantae</taxon>
        <taxon>Chlorophyta</taxon>
        <taxon>Pyramimonadophyceae</taxon>
        <taxon>Pyramimonadales</taxon>
        <taxon>Pyramimonadaceae</taxon>
        <taxon>Cymbomonas</taxon>
    </lineage>
</organism>
<dbReference type="Proteomes" id="UP001190700">
    <property type="component" value="Unassembled WGS sequence"/>
</dbReference>
<accession>A0AAE0BKI4</accession>
<dbReference type="AlphaFoldDB" id="A0AAE0BKI4"/>
<reference evidence="1 2" key="1">
    <citation type="journal article" date="2015" name="Genome Biol. Evol.">
        <title>Comparative Genomics of a Bacterivorous Green Alga Reveals Evolutionary Causalities and Consequences of Phago-Mixotrophic Mode of Nutrition.</title>
        <authorList>
            <person name="Burns J.A."/>
            <person name="Paasch A."/>
            <person name="Narechania A."/>
            <person name="Kim E."/>
        </authorList>
    </citation>
    <scope>NUCLEOTIDE SEQUENCE [LARGE SCALE GENOMIC DNA]</scope>
    <source>
        <strain evidence="1 2">PLY_AMNH</strain>
    </source>
</reference>
<sequence>MIASEGHKDISCERRTSEIPTGRIVIVWDVQINSREPLKWRISCRLHTDCVAIMSFAWSCQLQEQQMGIS</sequence>
<evidence type="ECO:0000313" key="2">
    <source>
        <dbReference type="Proteomes" id="UP001190700"/>
    </source>
</evidence>
<dbReference type="EMBL" id="LGRX02034268">
    <property type="protein sequence ID" value="KAK3238286.1"/>
    <property type="molecule type" value="Genomic_DNA"/>
</dbReference>
<comment type="caution">
    <text evidence="1">The sequence shown here is derived from an EMBL/GenBank/DDBJ whole genome shotgun (WGS) entry which is preliminary data.</text>
</comment>
<evidence type="ECO:0000313" key="1">
    <source>
        <dbReference type="EMBL" id="KAK3238286.1"/>
    </source>
</evidence>
<gene>
    <name evidence="1" type="ORF">CYMTET_51688</name>
</gene>
<proteinExistence type="predicted"/>
<name>A0AAE0BKI4_9CHLO</name>
<keyword evidence="2" id="KW-1185">Reference proteome</keyword>